<proteinExistence type="predicted"/>
<evidence type="ECO:0000313" key="1">
    <source>
        <dbReference type="EMBL" id="AJZ75053.1"/>
    </source>
</evidence>
<protein>
    <submittedName>
        <fullName evidence="1">Uncharacterized protein</fullName>
    </submittedName>
</protein>
<dbReference type="GeneID" id="24874768"/>
<evidence type="ECO:0000313" key="2">
    <source>
        <dbReference type="Proteomes" id="UP000266745"/>
    </source>
</evidence>
<dbReference type="Gene3D" id="3.30.2010.10">
    <property type="entry name" value="Metalloproteases ('zincins'), catalytic domain"/>
    <property type="match status" value="1"/>
</dbReference>
<dbReference type="AlphaFoldDB" id="A0A3G1AZL7"/>
<keyword evidence="2" id="KW-1185">Reference proteome</keyword>
<sequence length="121" mass="14236">MILDDDLRLSILEKSGIFSNRLSISEPKVLMSSKEVLEMPKEITVGRRTTAYKYYGVSYMQHNLIFINVKKIPDEKALDDTIAHELVHLRFPYLSHGRRFNKLVRQVLKGKTFPPYQKRKR</sequence>
<dbReference type="RefSeq" id="WP_048187374.1">
    <property type="nucleotide sequence ID" value="NZ_CP011097.1"/>
</dbReference>
<gene>
    <name evidence="1" type="ORF">SU86_000060</name>
</gene>
<accession>A0A3G1AZL7</accession>
<reference evidence="1 2" key="1">
    <citation type="journal article" date="2016" name="Sci. Rep.">
        <title>A novel ammonia-oxidizing archaeon from wastewater treatment plant: Its enrichment, physiological and genomic characteristics.</title>
        <authorList>
            <person name="Li Y."/>
            <person name="Ding K."/>
            <person name="Wen X."/>
            <person name="Zhang B."/>
            <person name="Shen B."/>
            <person name="Yang Y."/>
        </authorList>
    </citation>
    <scope>NUCLEOTIDE SEQUENCE [LARGE SCALE GENOMIC DNA]</scope>
    <source>
        <strain evidence="1 2">SAT1</strain>
    </source>
</reference>
<dbReference type="OrthoDB" id="7216at2157"/>
<name>A0A3G1AZL7_9ARCH</name>
<dbReference type="KEGG" id="tah:SU86_000060"/>
<dbReference type="STRING" id="1603555.SU86_000060"/>
<organism evidence="1 2">
    <name type="scientific">Candidatus Nitrosotenuis cloacae</name>
    <dbReference type="NCBI Taxonomy" id="1603555"/>
    <lineage>
        <taxon>Archaea</taxon>
        <taxon>Nitrososphaerota</taxon>
        <taxon>Candidatus Nitrosotenuis</taxon>
    </lineage>
</organism>
<dbReference type="Proteomes" id="UP000266745">
    <property type="component" value="Chromosome"/>
</dbReference>
<dbReference type="EMBL" id="CP011097">
    <property type="protein sequence ID" value="AJZ75053.1"/>
    <property type="molecule type" value="Genomic_DNA"/>
</dbReference>